<dbReference type="EMBL" id="JJML01000003">
    <property type="protein sequence ID" value="KGF73814.1"/>
    <property type="molecule type" value="Genomic_DNA"/>
</dbReference>
<evidence type="ECO:0000313" key="3">
    <source>
        <dbReference type="Proteomes" id="UP000030170"/>
    </source>
</evidence>
<accession>A0A098TNE3</accession>
<dbReference type="InterPro" id="IPR056636">
    <property type="entry name" value="DUF7734"/>
</dbReference>
<gene>
    <name evidence="2" type="ORF">DO97_10445</name>
</gene>
<comment type="caution">
    <text evidence="2">The sequence shown here is derived from an EMBL/GenBank/DDBJ whole genome shotgun (WGS) entry which is preliminary data.</text>
</comment>
<reference evidence="2 3" key="1">
    <citation type="journal article" date="2014" name="Mol. Ecol.">
        <title>Evolution of Synechococcus.</title>
        <authorList>
            <person name="Dvorak P."/>
            <person name="Casamatta D."/>
            <person name="Hasler P."/>
            <person name="Poulickova A."/>
            <person name="Ondrej V."/>
            <person name="Sanges R."/>
        </authorList>
    </citation>
    <scope>NUCLEOTIDE SEQUENCE [LARGE SCALE GENOMIC DNA]</scope>
    <source>
        <strain evidence="2 3">CAUP A 1101</strain>
    </source>
</reference>
<dbReference type="OrthoDB" id="463229at2"/>
<dbReference type="STRING" id="1497020.DO97_10445"/>
<feature type="domain" description="DUF7734" evidence="1">
    <location>
        <begin position="7"/>
        <end position="93"/>
    </location>
</feature>
<keyword evidence="3" id="KW-1185">Reference proteome</keyword>
<protein>
    <recommendedName>
        <fullName evidence="1">DUF7734 domain-containing protein</fullName>
    </recommendedName>
</protein>
<evidence type="ECO:0000313" key="2">
    <source>
        <dbReference type="EMBL" id="KGF73814.1"/>
    </source>
</evidence>
<proteinExistence type="predicted"/>
<dbReference type="PANTHER" id="PTHR36729:SF2">
    <property type="entry name" value="EXPRESSED PROTEIN"/>
    <property type="match status" value="1"/>
</dbReference>
<evidence type="ECO:0000259" key="1">
    <source>
        <dbReference type="Pfam" id="PF24869"/>
    </source>
</evidence>
<dbReference type="Proteomes" id="UP000030170">
    <property type="component" value="Unassembled WGS sequence"/>
</dbReference>
<name>A0A098TNE3_9CYAN</name>
<dbReference type="Pfam" id="PF24869">
    <property type="entry name" value="DUF7734"/>
    <property type="match status" value="1"/>
</dbReference>
<dbReference type="AlphaFoldDB" id="A0A098TNE3"/>
<dbReference type="PANTHER" id="PTHR36729">
    <property type="entry name" value="EXPRESSED PROTEIN"/>
    <property type="match status" value="1"/>
</dbReference>
<organism evidence="2 3">
    <name type="scientific">Neosynechococcus sphagnicola sy1</name>
    <dbReference type="NCBI Taxonomy" id="1497020"/>
    <lineage>
        <taxon>Bacteria</taxon>
        <taxon>Bacillati</taxon>
        <taxon>Cyanobacteriota</taxon>
        <taxon>Cyanophyceae</taxon>
        <taxon>Neosynechococcales</taxon>
        <taxon>Neosynechococcaceae</taxon>
        <taxon>Neosynechococcus</taxon>
    </lineage>
</organism>
<dbReference type="RefSeq" id="WP_036530788.1">
    <property type="nucleotide sequence ID" value="NZ_JJML01000003.1"/>
</dbReference>
<sequence>MLPSIGKRLEHYTTQNPEEVLLVSLSVRGNLDQVVIFRGYSSSLTRPTAFDPDVPVLPLEAEILKIDRLQSPYDPQAPRYLQQGLIWEEMELLLQGLI</sequence>